<dbReference type="PANTHER" id="PTHR35519:SF2">
    <property type="entry name" value="PH DOMAIN PROTEIN"/>
    <property type="match status" value="1"/>
</dbReference>
<feature type="transmembrane region" description="Helical" evidence="1">
    <location>
        <begin position="134"/>
        <end position="162"/>
    </location>
</feature>
<organism evidence="2 3">
    <name type="scientific">Halochromatium glycolicum</name>
    <dbReference type="NCBI Taxonomy" id="85075"/>
    <lineage>
        <taxon>Bacteria</taxon>
        <taxon>Pseudomonadati</taxon>
        <taxon>Pseudomonadota</taxon>
        <taxon>Gammaproteobacteria</taxon>
        <taxon>Chromatiales</taxon>
        <taxon>Chromatiaceae</taxon>
        <taxon>Halochromatium</taxon>
    </lineage>
</organism>
<dbReference type="InterPro" id="IPR025187">
    <property type="entry name" value="DUF4112"/>
</dbReference>
<evidence type="ECO:0008006" key="4">
    <source>
        <dbReference type="Google" id="ProtNLM"/>
    </source>
</evidence>
<feature type="transmembrane region" description="Helical" evidence="1">
    <location>
        <begin position="76"/>
        <end position="100"/>
    </location>
</feature>
<evidence type="ECO:0000313" key="2">
    <source>
        <dbReference type="EMBL" id="MBK1705216.1"/>
    </source>
</evidence>
<proteinExistence type="predicted"/>
<keyword evidence="1" id="KW-1133">Transmembrane helix</keyword>
<dbReference type="Proteomes" id="UP001296776">
    <property type="component" value="Unassembled WGS sequence"/>
</dbReference>
<protein>
    <recommendedName>
        <fullName evidence="4">DUF4112 domain-containing protein</fullName>
    </recommendedName>
</protein>
<reference evidence="2" key="2">
    <citation type="journal article" date="2020" name="Microorganisms">
        <title>Osmotic Adaptation and Compatible Solute Biosynthesis of Phototrophic Bacteria as Revealed from Genome Analyses.</title>
        <authorList>
            <person name="Imhoff J.F."/>
            <person name="Rahn T."/>
            <person name="Kunzel S."/>
            <person name="Keller A."/>
            <person name="Neulinger S.C."/>
        </authorList>
    </citation>
    <scope>NUCLEOTIDE SEQUENCE</scope>
    <source>
        <strain evidence="2">DSM 11080</strain>
    </source>
</reference>
<name>A0AAJ0X9X2_9GAMM</name>
<dbReference type="AlphaFoldDB" id="A0AAJ0X9X2"/>
<sequence length="165" mass="17518">MPLNDDARHGSVAPVEKAAARRRLRRLSHSLDSAIALPGGYRVGWDGAIGLIPGIGDLVGAALSSYIVLEARRLGVPLVVLLHMSINVLIETAVGVIPVVGDLFDFIWKANRRNVQLLESHLDDPGRARGRSSLVVAVMIALMGLVIAALIALALWLLGLLASVL</sequence>
<dbReference type="PANTHER" id="PTHR35519">
    <property type="entry name" value="MEMBRANE PROTEINS"/>
    <property type="match status" value="1"/>
</dbReference>
<evidence type="ECO:0000313" key="3">
    <source>
        <dbReference type="Proteomes" id="UP001296776"/>
    </source>
</evidence>
<keyword evidence="1" id="KW-0812">Transmembrane</keyword>
<dbReference type="Pfam" id="PF13430">
    <property type="entry name" value="DUF4112"/>
    <property type="match status" value="1"/>
</dbReference>
<keyword evidence="1" id="KW-0472">Membrane</keyword>
<dbReference type="EMBL" id="NRSJ01000020">
    <property type="protein sequence ID" value="MBK1705216.1"/>
    <property type="molecule type" value="Genomic_DNA"/>
</dbReference>
<gene>
    <name evidence="2" type="ORF">CKO40_11850</name>
</gene>
<feature type="transmembrane region" description="Helical" evidence="1">
    <location>
        <begin position="48"/>
        <end position="69"/>
    </location>
</feature>
<reference evidence="2" key="1">
    <citation type="submission" date="2017-08" db="EMBL/GenBank/DDBJ databases">
        <authorList>
            <person name="Imhoff J.F."/>
            <person name="Rahn T."/>
            <person name="Kuenzel S."/>
            <person name="Neulinger S.C."/>
        </authorList>
    </citation>
    <scope>NUCLEOTIDE SEQUENCE</scope>
    <source>
        <strain evidence="2">DSM 11080</strain>
    </source>
</reference>
<accession>A0AAJ0X9X2</accession>
<evidence type="ECO:0000256" key="1">
    <source>
        <dbReference type="SAM" id="Phobius"/>
    </source>
</evidence>
<comment type="caution">
    <text evidence="2">The sequence shown here is derived from an EMBL/GenBank/DDBJ whole genome shotgun (WGS) entry which is preliminary data.</text>
</comment>
<keyword evidence="3" id="KW-1185">Reference proteome</keyword>